<name>A0A484NJG4_9ASTE</name>
<dbReference type="EMBL" id="OOIL02006729">
    <property type="protein sequence ID" value="VFR01154.1"/>
    <property type="molecule type" value="Genomic_DNA"/>
</dbReference>
<keyword evidence="3" id="KW-1185">Reference proteome</keyword>
<evidence type="ECO:0000256" key="1">
    <source>
        <dbReference type="SAM" id="Phobius"/>
    </source>
</evidence>
<proteinExistence type="predicted"/>
<evidence type="ECO:0000313" key="3">
    <source>
        <dbReference type="Proteomes" id="UP000595140"/>
    </source>
</evidence>
<evidence type="ECO:0000313" key="2">
    <source>
        <dbReference type="EMBL" id="VFR01154.1"/>
    </source>
</evidence>
<keyword evidence="1" id="KW-1133">Transmembrane helix</keyword>
<feature type="transmembrane region" description="Helical" evidence="1">
    <location>
        <begin position="49"/>
        <end position="68"/>
    </location>
</feature>
<organism evidence="2 3">
    <name type="scientific">Cuscuta campestris</name>
    <dbReference type="NCBI Taxonomy" id="132261"/>
    <lineage>
        <taxon>Eukaryota</taxon>
        <taxon>Viridiplantae</taxon>
        <taxon>Streptophyta</taxon>
        <taxon>Embryophyta</taxon>
        <taxon>Tracheophyta</taxon>
        <taxon>Spermatophyta</taxon>
        <taxon>Magnoliopsida</taxon>
        <taxon>eudicotyledons</taxon>
        <taxon>Gunneridae</taxon>
        <taxon>Pentapetalae</taxon>
        <taxon>asterids</taxon>
        <taxon>lamiids</taxon>
        <taxon>Solanales</taxon>
        <taxon>Convolvulaceae</taxon>
        <taxon>Cuscuteae</taxon>
        <taxon>Cuscuta</taxon>
        <taxon>Cuscuta subgen. Grammica</taxon>
        <taxon>Cuscuta sect. Cleistogrammica</taxon>
    </lineage>
</organism>
<dbReference type="AlphaFoldDB" id="A0A484NJG4"/>
<dbReference type="Proteomes" id="UP000595140">
    <property type="component" value="Unassembled WGS sequence"/>
</dbReference>
<keyword evidence="1" id="KW-0472">Membrane</keyword>
<reference evidence="2 3" key="1">
    <citation type="submission" date="2018-04" db="EMBL/GenBank/DDBJ databases">
        <authorList>
            <person name="Vogel A."/>
        </authorList>
    </citation>
    <scope>NUCLEOTIDE SEQUENCE [LARGE SCALE GENOMIC DNA]</scope>
</reference>
<accession>A0A484NJG4</accession>
<gene>
    <name evidence="2" type="ORF">CCAM_LOCUS42929</name>
</gene>
<sequence>MLTAMPKWAYISHPLLFHFNKSNHFSTLQSLPPPSSSFSWTLTPRTVEHPDACFMVHLLYFLIVFLLWF</sequence>
<keyword evidence="1" id="KW-0812">Transmembrane</keyword>
<protein>
    <submittedName>
        <fullName evidence="2">Uncharacterized protein</fullName>
    </submittedName>
</protein>